<feature type="compositionally biased region" description="Basic residues" evidence="1">
    <location>
        <begin position="205"/>
        <end position="225"/>
    </location>
</feature>
<dbReference type="RefSeq" id="XP_056544078.1">
    <property type="nucleotide sequence ID" value="XM_056685336.1"/>
</dbReference>
<keyword evidence="3" id="KW-1185">Reference proteome</keyword>
<dbReference type="EMBL" id="JAPQKN010000002">
    <property type="protein sequence ID" value="KAJ5167617.1"/>
    <property type="molecule type" value="Genomic_DNA"/>
</dbReference>
<feature type="compositionally biased region" description="Polar residues" evidence="1">
    <location>
        <begin position="21"/>
        <end position="36"/>
    </location>
</feature>
<dbReference type="GeneID" id="81424512"/>
<organism evidence="2 3">
    <name type="scientific">Penicillium canariense</name>
    <dbReference type="NCBI Taxonomy" id="189055"/>
    <lineage>
        <taxon>Eukaryota</taxon>
        <taxon>Fungi</taxon>
        <taxon>Dikarya</taxon>
        <taxon>Ascomycota</taxon>
        <taxon>Pezizomycotina</taxon>
        <taxon>Eurotiomycetes</taxon>
        <taxon>Eurotiomycetidae</taxon>
        <taxon>Eurotiales</taxon>
        <taxon>Aspergillaceae</taxon>
        <taxon>Penicillium</taxon>
    </lineage>
</organism>
<evidence type="ECO:0000313" key="2">
    <source>
        <dbReference type="EMBL" id="KAJ5167617.1"/>
    </source>
</evidence>
<reference evidence="2" key="2">
    <citation type="journal article" date="2023" name="IMA Fungus">
        <title>Comparative genomic study of the Penicillium genus elucidates a diverse pangenome and 15 lateral gene transfer events.</title>
        <authorList>
            <person name="Petersen C."/>
            <person name="Sorensen T."/>
            <person name="Nielsen M.R."/>
            <person name="Sondergaard T.E."/>
            <person name="Sorensen J.L."/>
            <person name="Fitzpatrick D.A."/>
            <person name="Frisvad J.C."/>
            <person name="Nielsen K.L."/>
        </authorList>
    </citation>
    <scope>NUCLEOTIDE SEQUENCE</scope>
    <source>
        <strain evidence="2">IBT 26290</strain>
    </source>
</reference>
<feature type="compositionally biased region" description="Basic and acidic residues" evidence="1">
    <location>
        <begin position="190"/>
        <end position="204"/>
    </location>
</feature>
<reference evidence="2" key="1">
    <citation type="submission" date="2022-11" db="EMBL/GenBank/DDBJ databases">
        <authorList>
            <person name="Petersen C."/>
        </authorList>
    </citation>
    <scope>NUCLEOTIDE SEQUENCE</scope>
    <source>
        <strain evidence="2">IBT 26290</strain>
    </source>
</reference>
<dbReference type="SUPFAM" id="SSF101447">
    <property type="entry name" value="Formin homology 2 domain (FH2 domain)"/>
    <property type="match status" value="1"/>
</dbReference>
<evidence type="ECO:0000313" key="3">
    <source>
        <dbReference type="Proteomes" id="UP001149163"/>
    </source>
</evidence>
<feature type="compositionally biased region" description="Basic and acidic residues" evidence="1">
    <location>
        <begin position="171"/>
        <end position="184"/>
    </location>
</feature>
<proteinExistence type="predicted"/>
<accession>A0A9W9I857</accession>
<dbReference type="AlphaFoldDB" id="A0A9W9I857"/>
<comment type="caution">
    <text evidence="2">The sequence shown here is derived from an EMBL/GenBank/DDBJ whole genome shotgun (WGS) entry which is preliminary data.</text>
</comment>
<dbReference type="Proteomes" id="UP001149163">
    <property type="component" value="Unassembled WGS sequence"/>
</dbReference>
<sequence length="330" mass="36050">MGGSSSRSAIRRGRAEGGDRNQPSSTFHHPTEMATTTPPPPPPPPPPPQPQPQPRMASPFLALFRSLGNSRWALTRTLRSDNPFDLNGELRGTATFTALPSTADRDWLYSEEGDIPTTVSGGAAQAGLRWTKKYIWRDDDAGRISVWFVKVAPGPEEADYLFHNFEFAEAASRREGQGEGKEEEGGGIDHSPDASDDNVRCGEHRSHRSWKPPLHQRHVPHRLRLSHSAGDRGGAELGQSACRPGSEEGPGDYQSLRPGAMNKKAGGETRCDAVGITSREPASPRAALSGSGLVLFRSYPFVCVNLLQFSLFYSYSDFNRVSAHRIPLII</sequence>
<name>A0A9W9I857_9EURO</name>
<feature type="region of interest" description="Disordered" evidence="1">
    <location>
        <begin position="1"/>
        <end position="56"/>
    </location>
</feature>
<evidence type="ECO:0000256" key="1">
    <source>
        <dbReference type="SAM" id="MobiDB-lite"/>
    </source>
</evidence>
<protein>
    <submittedName>
        <fullName evidence="2">Uncharacterized protein</fullName>
    </submittedName>
</protein>
<gene>
    <name evidence="2" type="ORF">N7482_003211</name>
</gene>
<dbReference type="OrthoDB" id="66881at2759"/>
<feature type="region of interest" description="Disordered" evidence="1">
    <location>
        <begin position="171"/>
        <end position="267"/>
    </location>
</feature>
<feature type="compositionally biased region" description="Pro residues" evidence="1">
    <location>
        <begin position="37"/>
        <end position="53"/>
    </location>
</feature>